<dbReference type="GO" id="GO:0016740">
    <property type="term" value="F:transferase activity"/>
    <property type="evidence" value="ECO:0007669"/>
    <property type="project" value="UniProtKB-KW"/>
</dbReference>
<evidence type="ECO:0000256" key="2">
    <source>
        <dbReference type="SAM" id="Phobius"/>
    </source>
</evidence>
<evidence type="ECO:0000313" key="4">
    <source>
        <dbReference type="EMBL" id="MFC7356846.1"/>
    </source>
</evidence>
<dbReference type="EMBL" id="JBHTBN010000001">
    <property type="protein sequence ID" value="MFC7356846.1"/>
    <property type="molecule type" value="Genomic_DNA"/>
</dbReference>
<feature type="transmembrane region" description="Helical" evidence="2">
    <location>
        <begin position="12"/>
        <end position="36"/>
    </location>
</feature>
<keyword evidence="2" id="KW-0472">Membrane</keyword>
<evidence type="ECO:0000256" key="1">
    <source>
        <dbReference type="ARBA" id="ARBA00006464"/>
    </source>
</evidence>
<dbReference type="Pfam" id="PF02397">
    <property type="entry name" value="Bac_transf"/>
    <property type="match status" value="1"/>
</dbReference>
<dbReference type="PANTHER" id="PTHR30576">
    <property type="entry name" value="COLANIC BIOSYNTHESIS UDP-GLUCOSE LIPID CARRIER TRANSFERASE"/>
    <property type="match status" value="1"/>
</dbReference>
<proteinExistence type="inferred from homology"/>
<keyword evidence="4" id="KW-0808">Transferase</keyword>
<dbReference type="Proteomes" id="UP001596415">
    <property type="component" value="Unassembled WGS sequence"/>
</dbReference>
<dbReference type="InterPro" id="IPR003362">
    <property type="entry name" value="Bact_transf"/>
</dbReference>
<comment type="caution">
    <text evidence="4">The sequence shown here is derived from an EMBL/GenBank/DDBJ whole genome shotgun (WGS) entry which is preliminary data.</text>
</comment>
<protein>
    <submittedName>
        <fullName evidence="4">Sugar transferase</fullName>
    </submittedName>
</protein>
<accession>A0ABW2MT23</accession>
<name>A0ABW2MT23_9FLAO</name>
<evidence type="ECO:0000313" key="5">
    <source>
        <dbReference type="Proteomes" id="UP001596415"/>
    </source>
</evidence>
<keyword evidence="2" id="KW-0812">Transmembrane</keyword>
<gene>
    <name evidence="4" type="ORF">ACFQO1_04035</name>
</gene>
<organism evidence="4 5">
    <name type="scientific">Jejudonia soesokkakensis</name>
    <dbReference type="NCBI Taxonomy" id="1323432"/>
    <lineage>
        <taxon>Bacteria</taxon>
        <taxon>Pseudomonadati</taxon>
        <taxon>Bacteroidota</taxon>
        <taxon>Flavobacteriia</taxon>
        <taxon>Flavobacteriales</taxon>
        <taxon>Flavobacteriaceae</taxon>
        <taxon>Jejudonia</taxon>
    </lineage>
</organism>
<dbReference type="PANTHER" id="PTHR30576:SF20">
    <property type="entry name" value="QUINOVOSAMINEPHOSPHOTRANSFERAE-RELATED"/>
    <property type="match status" value="1"/>
</dbReference>
<keyword evidence="5" id="KW-1185">Reference proteome</keyword>
<comment type="similarity">
    <text evidence="1">Belongs to the bacterial sugar transferase family.</text>
</comment>
<reference evidence="5" key="1">
    <citation type="journal article" date="2019" name="Int. J. Syst. Evol. Microbiol.">
        <title>The Global Catalogue of Microorganisms (GCM) 10K type strain sequencing project: providing services to taxonomists for standard genome sequencing and annotation.</title>
        <authorList>
            <consortium name="The Broad Institute Genomics Platform"/>
            <consortium name="The Broad Institute Genome Sequencing Center for Infectious Disease"/>
            <person name="Wu L."/>
            <person name="Ma J."/>
        </authorList>
    </citation>
    <scope>NUCLEOTIDE SEQUENCE [LARGE SCALE GENOMIC DNA]</scope>
    <source>
        <strain evidence="5">CGMCC 1.16306</strain>
    </source>
</reference>
<sequence length="197" mass="22823">MLTKQQHIQKRIFDVLLALVLLPFLILPIIILWVLASISTKQNGLFFQKRIGRYGTPFFVYKLRSLQGKNHQSINEMKALETSFGRWLRRTKLDELPQLFNVLSGTMSWVGPRPDVPGYADLLEGTDRNLLQVRPGVTGPATLKYKNEDVLLLQQKDPNLYNDTVIWPDKVQINKRYVETWSFSGDLKYLWRSVFGA</sequence>
<dbReference type="RefSeq" id="WP_380216685.1">
    <property type="nucleotide sequence ID" value="NZ_JBHTBN010000001.1"/>
</dbReference>
<evidence type="ECO:0000259" key="3">
    <source>
        <dbReference type="Pfam" id="PF02397"/>
    </source>
</evidence>
<keyword evidence="2" id="KW-1133">Transmembrane helix</keyword>
<feature type="domain" description="Bacterial sugar transferase" evidence="3">
    <location>
        <begin position="10"/>
        <end position="194"/>
    </location>
</feature>